<protein>
    <recommendedName>
        <fullName evidence="14">Aminopeptidase NAALADL1</fullName>
    </recommendedName>
    <alternativeName>
        <fullName evidence="15">N-acetylated-alpha-linked acidic dipeptidase-like protein</fullName>
    </alternativeName>
</protein>
<dbReference type="InterPro" id="IPR039373">
    <property type="entry name" value="Peptidase_M28B"/>
</dbReference>
<dbReference type="InterPro" id="IPR007484">
    <property type="entry name" value="Peptidase_M28"/>
</dbReference>
<evidence type="ECO:0000256" key="4">
    <source>
        <dbReference type="ARBA" id="ARBA00022438"/>
    </source>
</evidence>
<keyword evidence="4" id="KW-0031">Aminopeptidase</keyword>
<dbReference type="Pfam" id="PF04389">
    <property type="entry name" value="Peptidase_M28"/>
    <property type="match status" value="1"/>
</dbReference>
<keyword evidence="11" id="KW-1015">Disulfide bond</keyword>
<evidence type="ECO:0000256" key="2">
    <source>
        <dbReference type="ARBA" id="ARBA00004221"/>
    </source>
</evidence>
<evidence type="ECO:0000256" key="13">
    <source>
        <dbReference type="ARBA" id="ARBA00059290"/>
    </source>
</evidence>
<dbReference type="Proteomes" id="UP001152795">
    <property type="component" value="Unassembled WGS sequence"/>
</dbReference>
<evidence type="ECO:0000256" key="12">
    <source>
        <dbReference type="ARBA" id="ARBA00023180"/>
    </source>
</evidence>
<dbReference type="GO" id="GO:0004177">
    <property type="term" value="F:aminopeptidase activity"/>
    <property type="evidence" value="ECO:0007669"/>
    <property type="project" value="UniProtKB-KW"/>
</dbReference>
<dbReference type="GO" id="GO:0016324">
    <property type="term" value="C:apical plasma membrane"/>
    <property type="evidence" value="ECO:0007669"/>
    <property type="project" value="UniProtKB-SubCell"/>
</dbReference>
<sequence>MAYEHGARGVILYSDPADYAPYGSNSWWLPPDNVQRGSVYPGPSFGDPLTHGLPSIPGMYRSPRDDVSLPTIPVHVITYEEAEQLLRRMKGPEVPKEWKGGLNLTYRFGPGFQESGLRTRLEVNSENVLKNVSNVIGTIKGSLEPDRVVLIGTHRDAWVNGAVDSVSGTAVIMELSRAVGVLLKSGWRPRRTIKFCSWSAEEYALIGSTEYVEQNYKFLSDRAVAYLNLDLAVCGNFTLMTYSSPLLNNLIRGVVRNISDPYDDNRSLYDVMLERNPAQGGLEPRLRTLGTFSDYASFYQYLGVPSIDYGYFFINNKKQASPYPVYHALADTYDWIKQYIDPDFRLHLTLAKLAATFLLRLSDEPLLPMNSISDYTQVLRLSLKYVEAHFSELLQSRNISLEFLRNAVETFENVSLEFEEHLASYKNEKDFRKLRVLNDQMIQVEKAFLYPAGLPGRREFKHLIFAPSLSNVYSAASFPGVTDALAQCTQNATLCSDIEFQVSLVTHNIQQAVAMMKPIL</sequence>
<dbReference type="Gene3D" id="3.40.630.10">
    <property type="entry name" value="Zn peptidases"/>
    <property type="match status" value="1"/>
</dbReference>
<reference evidence="16" key="1">
    <citation type="submission" date="2020-04" db="EMBL/GenBank/DDBJ databases">
        <authorList>
            <person name="Alioto T."/>
            <person name="Alioto T."/>
            <person name="Gomez Garrido J."/>
        </authorList>
    </citation>
    <scope>NUCLEOTIDE SEQUENCE</scope>
    <source>
        <strain evidence="16">A484AB</strain>
    </source>
</reference>
<keyword evidence="6" id="KW-0479">Metal-binding</keyword>
<dbReference type="InterPro" id="IPR036757">
    <property type="entry name" value="TFR-like_dimer_dom_sf"/>
</dbReference>
<evidence type="ECO:0000313" key="16">
    <source>
        <dbReference type="EMBL" id="CAB4001864.1"/>
    </source>
</evidence>
<dbReference type="EMBL" id="CACRXK020004196">
    <property type="protein sequence ID" value="CAB4001864.1"/>
    <property type="molecule type" value="Genomic_DNA"/>
</dbReference>
<evidence type="ECO:0000256" key="5">
    <source>
        <dbReference type="ARBA" id="ARBA00022670"/>
    </source>
</evidence>
<dbReference type="GO" id="GO:0046872">
    <property type="term" value="F:metal ion binding"/>
    <property type="evidence" value="ECO:0007669"/>
    <property type="project" value="UniProtKB-KW"/>
</dbReference>
<keyword evidence="7" id="KW-0378">Hydrolase</keyword>
<comment type="cofactor">
    <cofactor evidence="1">
        <name>Zn(2+)</name>
        <dbReference type="ChEBI" id="CHEBI:29105"/>
    </cofactor>
</comment>
<comment type="function">
    <text evidence="13">Aminopeptidase with broad substrate specificity. Has lower activity with substrates that have Asp or Glu in the P2' position, or Pro in the P3' position. Lacks activity with substrates that have both Pro in the P3' position and Asp or Glu in the P2' position. Lacks carboxypeptidase activity. Lacks dipeptidyl-peptidase IV type activity.</text>
</comment>
<comment type="caution">
    <text evidence="16">The sequence shown here is derived from an EMBL/GenBank/DDBJ whole genome shotgun (WGS) entry which is preliminary data.</text>
</comment>
<dbReference type="SUPFAM" id="SSF47672">
    <property type="entry name" value="Transferrin receptor-like dimerisation domain"/>
    <property type="match status" value="1"/>
</dbReference>
<comment type="subcellular location">
    <subcellularLocation>
        <location evidence="2">Apical cell membrane</location>
    </subcellularLocation>
</comment>
<evidence type="ECO:0000256" key="3">
    <source>
        <dbReference type="ARBA" id="ARBA00005634"/>
    </source>
</evidence>
<keyword evidence="17" id="KW-1185">Reference proteome</keyword>
<dbReference type="PANTHER" id="PTHR10404">
    <property type="entry name" value="N-ACETYLATED-ALPHA-LINKED ACIDIC DIPEPTIDASE"/>
    <property type="match status" value="1"/>
</dbReference>
<evidence type="ECO:0000256" key="15">
    <source>
        <dbReference type="ARBA" id="ARBA00081462"/>
    </source>
</evidence>
<dbReference type="GO" id="GO:0004180">
    <property type="term" value="F:carboxypeptidase activity"/>
    <property type="evidence" value="ECO:0007669"/>
    <property type="project" value="TreeGrafter"/>
</dbReference>
<dbReference type="InterPro" id="IPR007365">
    <property type="entry name" value="TFR-like_dimer_dom"/>
</dbReference>
<dbReference type="CDD" id="cd08022">
    <property type="entry name" value="M28_PSMA_like"/>
    <property type="match status" value="1"/>
</dbReference>
<evidence type="ECO:0000256" key="7">
    <source>
        <dbReference type="ARBA" id="ARBA00022801"/>
    </source>
</evidence>
<gene>
    <name evidence="16" type="ORF">PACLA_8A004659</name>
</gene>
<dbReference type="SUPFAM" id="SSF52025">
    <property type="entry name" value="PA domain"/>
    <property type="match status" value="1"/>
</dbReference>
<dbReference type="GO" id="GO:0008237">
    <property type="term" value="F:metallopeptidase activity"/>
    <property type="evidence" value="ECO:0007669"/>
    <property type="project" value="UniProtKB-KW"/>
</dbReference>
<evidence type="ECO:0000256" key="6">
    <source>
        <dbReference type="ARBA" id="ARBA00022723"/>
    </source>
</evidence>
<dbReference type="AlphaFoldDB" id="A0A7D9E6E6"/>
<comment type="similarity">
    <text evidence="3">Belongs to the peptidase M28 family. M28B subfamily.</text>
</comment>
<dbReference type="InterPro" id="IPR046450">
    <property type="entry name" value="PA_dom_sf"/>
</dbReference>
<dbReference type="Gene3D" id="1.20.930.40">
    <property type="entry name" value="Transferrin receptor-like, dimerisation domain"/>
    <property type="match status" value="1"/>
</dbReference>
<dbReference type="Pfam" id="PF04253">
    <property type="entry name" value="TFR_dimer"/>
    <property type="match status" value="1"/>
</dbReference>
<evidence type="ECO:0000256" key="8">
    <source>
        <dbReference type="ARBA" id="ARBA00022833"/>
    </source>
</evidence>
<evidence type="ECO:0000256" key="14">
    <source>
        <dbReference type="ARBA" id="ARBA00068168"/>
    </source>
</evidence>
<evidence type="ECO:0000256" key="11">
    <source>
        <dbReference type="ARBA" id="ARBA00023157"/>
    </source>
</evidence>
<evidence type="ECO:0000256" key="9">
    <source>
        <dbReference type="ARBA" id="ARBA00022837"/>
    </source>
</evidence>
<dbReference type="PANTHER" id="PTHR10404:SF78">
    <property type="entry name" value="N-ACETYLATED ALPHA-LINKED ACIDIC DIPEPTIDASE 2"/>
    <property type="match status" value="1"/>
</dbReference>
<evidence type="ECO:0000256" key="1">
    <source>
        <dbReference type="ARBA" id="ARBA00001947"/>
    </source>
</evidence>
<dbReference type="FunFam" id="3.40.630.10:FF:000101">
    <property type="entry name" value="N-acetylated alpha-linked acidic dipeptidase like 1"/>
    <property type="match status" value="1"/>
</dbReference>
<keyword evidence="5" id="KW-0645">Protease</keyword>
<evidence type="ECO:0000256" key="10">
    <source>
        <dbReference type="ARBA" id="ARBA00023049"/>
    </source>
</evidence>
<dbReference type="GO" id="GO:0006508">
    <property type="term" value="P:proteolysis"/>
    <property type="evidence" value="ECO:0007669"/>
    <property type="project" value="UniProtKB-KW"/>
</dbReference>
<keyword evidence="12" id="KW-0325">Glycoprotein</keyword>
<dbReference type="FunFam" id="1.20.930.40:FF:000001">
    <property type="entry name" value="N-acetylated-alpha-linked acidic dipeptidase 2"/>
    <property type="match status" value="1"/>
</dbReference>
<dbReference type="Gene3D" id="3.50.30.30">
    <property type="match status" value="1"/>
</dbReference>
<organism evidence="16 17">
    <name type="scientific">Paramuricea clavata</name>
    <name type="common">Red gorgonian</name>
    <name type="synonym">Violescent sea-whip</name>
    <dbReference type="NCBI Taxonomy" id="317549"/>
    <lineage>
        <taxon>Eukaryota</taxon>
        <taxon>Metazoa</taxon>
        <taxon>Cnidaria</taxon>
        <taxon>Anthozoa</taxon>
        <taxon>Octocorallia</taxon>
        <taxon>Malacalcyonacea</taxon>
        <taxon>Plexauridae</taxon>
        <taxon>Paramuricea</taxon>
    </lineage>
</organism>
<accession>A0A7D9E6E6</accession>
<dbReference type="SUPFAM" id="SSF53187">
    <property type="entry name" value="Zn-dependent exopeptidases"/>
    <property type="match status" value="1"/>
</dbReference>
<proteinExistence type="inferred from homology"/>
<keyword evidence="8" id="KW-0862">Zinc</keyword>
<evidence type="ECO:0000313" key="17">
    <source>
        <dbReference type="Proteomes" id="UP001152795"/>
    </source>
</evidence>
<keyword evidence="10" id="KW-0482">Metalloprotease</keyword>
<dbReference type="OrthoDB" id="5841748at2759"/>
<keyword evidence="9" id="KW-0106">Calcium</keyword>
<name>A0A7D9E6E6_PARCT</name>